<feature type="transmembrane region" description="Helical" evidence="1">
    <location>
        <begin position="152"/>
        <end position="176"/>
    </location>
</feature>
<dbReference type="InterPro" id="IPR039447">
    <property type="entry name" value="UreH-like_TM_dom"/>
</dbReference>
<accession>A0A2H0UG23</accession>
<keyword evidence="1" id="KW-0812">Transmembrane</keyword>
<dbReference type="EMBL" id="PFBH01000006">
    <property type="protein sequence ID" value="PIR85331.1"/>
    <property type="molecule type" value="Genomic_DNA"/>
</dbReference>
<evidence type="ECO:0000259" key="2">
    <source>
        <dbReference type="Pfam" id="PF13386"/>
    </source>
</evidence>
<feature type="transmembrane region" description="Helical" evidence="1">
    <location>
        <begin position="197"/>
        <end position="213"/>
    </location>
</feature>
<organism evidence="3 4">
    <name type="scientific">Candidatus Kaiserbacteria bacterium CG10_big_fil_rev_8_21_14_0_10_45_20</name>
    <dbReference type="NCBI Taxonomy" id="1974607"/>
    <lineage>
        <taxon>Bacteria</taxon>
        <taxon>Candidatus Kaiseribacteriota</taxon>
    </lineage>
</organism>
<dbReference type="Proteomes" id="UP000229315">
    <property type="component" value="Unassembled WGS sequence"/>
</dbReference>
<dbReference type="Pfam" id="PF13386">
    <property type="entry name" value="DsbD_2"/>
    <property type="match status" value="1"/>
</dbReference>
<comment type="caution">
    <text evidence="3">The sequence shown here is derived from an EMBL/GenBank/DDBJ whole genome shotgun (WGS) entry which is preliminary data.</text>
</comment>
<dbReference type="AlphaFoldDB" id="A0A2H0UG23"/>
<evidence type="ECO:0000256" key="1">
    <source>
        <dbReference type="SAM" id="Phobius"/>
    </source>
</evidence>
<feature type="transmembrane region" description="Helical" evidence="1">
    <location>
        <begin position="71"/>
        <end position="93"/>
    </location>
</feature>
<dbReference type="PANTHER" id="PTHR31272">
    <property type="entry name" value="CYTOCHROME C-TYPE BIOGENESIS PROTEIN HI_1454-RELATED"/>
    <property type="match status" value="1"/>
</dbReference>
<gene>
    <name evidence="3" type="ORF">COU15_01185</name>
</gene>
<reference evidence="4" key="1">
    <citation type="submission" date="2017-09" db="EMBL/GenBank/DDBJ databases">
        <title>Depth-based differentiation of microbial function through sediment-hosted aquifers and enrichment of novel symbionts in the deep terrestrial subsurface.</title>
        <authorList>
            <person name="Probst A.J."/>
            <person name="Ladd B."/>
            <person name="Jarett J.K."/>
            <person name="Geller-Mcgrath D.E."/>
            <person name="Sieber C.M.K."/>
            <person name="Emerson J.B."/>
            <person name="Anantharaman K."/>
            <person name="Thomas B.C."/>
            <person name="Malmstrom R."/>
            <person name="Stieglmeier M."/>
            <person name="Klingl A."/>
            <person name="Woyke T."/>
            <person name="Ryan C.M."/>
            <person name="Banfield J.F."/>
        </authorList>
    </citation>
    <scope>NUCLEOTIDE SEQUENCE [LARGE SCALE GENOMIC DNA]</scope>
</reference>
<keyword evidence="1" id="KW-1133">Transmembrane helix</keyword>
<name>A0A2H0UG23_9BACT</name>
<feature type="transmembrane region" description="Helical" evidence="1">
    <location>
        <begin position="124"/>
        <end position="146"/>
    </location>
</feature>
<feature type="transmembrane region" description="Helical" evidence="1">
    <location>
        <begin position="41"/>
        <end position="65"/>
    </location>
</feature>
<feature type="transmembrane region" description="Helical" evidence="1">
    <location>
        <begin position="6"/>
        <end position="29"/>
    </location>
</feature>
<dbReference type="InterPro" id="IPR051790">
    <property type="entry name" value="Cytochrome_c-biogenesis_DsbD"/>
</dbReference>
<dbReference type="PANTHER" id="PTHR31272:SF9">
    <property type="entry name" value="BLL1027 PROTEIN"/>
    <property type="match status" value="1"/>
</dbReference>
<protein>
    <submittedName>
        <fullName evidence="3">Cytochrome C biogenesis protein</fullName>
    </submittedName>
</protein>
<keyword evidence="1" id="KW-0472">Membrane</keyword>
<feature type="domain" description="Urease accessory protein UreH-like transmembrane" evidence="2">
    <location>
        <begin position="41"/>
        <end position="208"/>
    </location>
</feature>
<evidence type="ECO:0000313" key="3">
    <source>
        <dbReference type="EMBL" id="PIR85331.1"/>
    </source>
</evidence>
<proteinExistence type="predicted"/>
<evidence type="ECO:0000313" key="4">
    <source>
        <dbReference type="Proteomes" id="UP000229315"/>
    </source>
</evidence>
<sequence length="242" mass="25788">MTFLIVSFIAGVLTVLAPCILPLLPVVVGSSATGRSRWTPYVVVASLAVSIIVFTFVLKASTAFIMIPPEFWTYTSGGILLLFGVTLVFPALWESIPGLSRFSSTSNKLVGKGYQKKSLAGDALVGFALGPVFSTCSPTYFVILASVLPVSFALGTVYLLAYVAGLSLILLLIALLGQRFANKLTKVADSRGVVKKVIGVLFIVLGVLVATGYEKKIEASILDGGYFDITKIEQLLLKKVDE</sequence>